<feature type="domain" description="FAD-binding PCMH-type" evidence="5">
    <location>
        <begin position="46"/>
        <end position="225"/>
    </location>
</feature>
<evidence type="ECO:0000256" key="1">
    <source>
        <dbReference type="ARBA" id="ARBA00001974"/>
    </source>
</evidence>
<dbReference type="InterPro" id="IPR004113">
    <property type="entry name" value="FAD-bd_oxidored_4_C"/>
</dbReference>
<dbReference type="InterPro" id="IPR051914">
    <property type="entry name" value="FAD-linked_OxidoTrans_Type4"/>
</dbReference>
<dbReference type="Gene3D" id="3.30.465.10">
    <property type="match status" value="1"/>
</dbReference>
<keyword evidence="4" id="KW-0560">Oxidoreductase</keyword>
<dbReference type="SUPFAM" id="SSF55103">
    <property type="entry name" value="FAD-linked oxidases, C-terminal domain"/>
    <property type="match status" value="1"/>
</dbReference>
<gene>
    <name evidence="6" type="ORF">ENS06_11535</name>
</gene>
<name>A0A832A2E0_9BACT</name>
<dbReference type="InterPro" id="IPR036318">
    <property type="entry name" value="FAD-bd_PCMH-like_sf"/>
</dbReference>
<dbReference type="PANTHER" id="PTHR42934">
    <property type="entry name" value="GLYCOLATE OXIDASE SUBUNIT GLCD"/>
    <property type="match status" value="1"/>
</dbReference>
<keyword evidence="2" id="KW-0285">Flavoprotein</keyword>
<dbReference type="InterPro" id="IPR016164">
    <property type="entry name" value="FAD-linked_Oxase-like_C"/>
</dbReference>
<keyword evidence="3" id="KW-0274">FAD</keyword>
<sequence length="471" mass="50934">MKDKGRFTYSAITPEILTALRDALGDEAVSTHPEKLTECAEDASHTRGAPEAVVTARREEHVVRLMELAHRYRFPVTPRGMGTGLAGGASPIHGGVVLNLSAMNRILTVDPVNLIAVVEPGVVTADLKRAVKAQGLYYPPDPASVDTCSIGGNAATNAGGPSCVKYGVTRDYVLGLHVVLPTGTLIRTGVLTRKGVVGYDLTRLIVGSEGTLGVITKLILKLIPHPPAVTTLVALLSNMTQAMNAVTGILIAGLVPSAIEFLDHRCLDLVGDLLPFEEAHGAGSFLLIEADGHPDVIAREIERMGMVCLEHGAREVLMAPDTAKRDRMWAVRREVSLRIEHSAAVYIPEDVVVPLGEIAGFIQCIPEMEARFDLKIYCFGHAGDGNIHLNITACRECRPERVEEGVRAVLAEVLRRGGTISGEHGVGVAKQRYLPMELHPESIRLQMRLKRAFDPHFVLNPGKIFPWDEAL</sequence>
<dbReference type="InterPro" id="IPR016171">
    <property type="entry name" value="Vanillyl_alc_oxidase_C-sub2"/>
</dbReference>
<evidence type="ECO:0000256" key="4">
    <source>
        <dbReference type="ARBA" id="ARBA00023002"/>
    </source>
</evidence>
<dbReference type="SUPFAM" id="SSF56176">
    <property type="entry name" value="FAD-binding/transporter-associated domain-like"/>
    <property type="match status" value="1"/>
</dbReference>
<dbReference type="Gene3D" id="3.30.70.2740">
    <property type="match status" value="1"/>
</dbReference>
<evidence type="ECO:0000313" key="6">
    <source>
        <dbReference type="EMBL" id="HFK97935.1"/>
    </source>
</evidence>
<dbReference type="Gene3D" id="1.10.45.10">
    <property type="entry name" value="Vanillyl-alcohol Oxidase, Chain A, domain 4"/>
    <property type="match status" value="1"/>
</dbReference>
<dbReference type="PANTHER" id="PTHR42934:SF2">
    <property type="entry name" value="GLYCOLATE OXIDASE SUBUNIT GLCD"/>
    <property type="match status" value="1"/>
</dbReference>
<dbReference type="GO" id="GO:0016491">
    <property type="term" value="F:oxidoreductase activity"/>
    <property type="evidence" value="ECO:0007669"/>
    <property type="project" value="UniProtKB-KW"/>
</dbReference>
<dbReference type="PROSITE" id="PS51387">
    <property type="entry name" value="FAD_PCMH"/>
    <property type="match status" value="1"/>
</dbReference>
<dbReference type="Pfam" id="PF01565">
    <property type="entry name" value="FAD_binding_4"/>
    <property type="match status" value="1"/>
</dbReference>
<reference evidence="6" key="1">
    <citation type="journal article" date="2020" name="mSystems">
        <title>Genome- and Community-Level Interaction Insights into Carbon Utilization and Element Cycling Functions of Hydrothermarchaeota in Hydrothermal Sediment.</title>
        <authorList>
            <person name="Zhou Z."/>
            <person name="Liu Y."/>
            <person name="Xu W."/>
            <person name="Pan J."/>
            <person name="Luo Z.H."/>
            <person name="Li M."/>
        </authorList>
    </citation>
    <scope>NUCLEOTIDE SEQUENCE [LARGE SCALE GENOMIC DNA]</scope>
    <source>
        <strain evidence="6">SpSt-456</strain>
    </source>
</reference>
<accession>A0A832A2E0</accession>
<comment type="caution">
    <text evidence="6">The sequence shown here is derived from an EMBL/GenBank/DDBJ whole genome shotgun (WGS) entry which is preliminary data.</text>
</comment>
<dbReference type="InterPro" id="IPR006094">
    <property type="entry name" value="Oxid_FAD_bind_N"/>
</dbReference>
<protein>
    <submittedName>
        <fullName evidence="6">FAD-binding protein</fullName>
    </submittedName>
</protein>
<proteinExistence type="predicted"/>
<dbReference type="EMBL" id="DSTK01000035">
    <property type="protein sequence ID" value="HFK97935.1"/>
    <property type="molecule type" value="Genomic_DNA"/>
</dbReference>
<dbReference type="InterPro" id="IPR016166">
    <property type="entry name" value="FAD-bd_PCMH"/>
</dbReference>
<evidence type="ECO:0000256" key="3">
    <source>
        <dbReference type="ARBA" id="ARBA00022827"/>
    </source>
</evidence>
<dbReference type="AlphaFoldDB" id="A0A832A2E0"/>
<dbReference type="Gene3D" id="3.30.70.2190">
    <property type="match status" value="1"/>
</dbReference>
<dbReference type="InterPro" id="IPR016167">
    <property type="entry name" value="FAD-bd_PCMH_sub1"/>
</dbReference>
<dbReference type="FunFam" id="1.10.45.10:FF:000001">
    <property type="entry name" value="D-lactate dehydrogenase mitochondrial"/>
    <property type="match status" value="1"/>
</dbReference>
<evidence type="ECO:0000256" key="2">
    <source>
        <dbReference type="ARBA" id="ARBA00022630"/>
    </source>
</evidence>
<dbReference type="Pfam" id="PF02913">
    <property type="entry name" value="FAD-oxidase_C"/>
    <property type="match status" value="1"/>
</dbReference>
<organism evidence="6">
    <name type="scientific">Desulfacinum infernum</name>
    <dbReference type="NCBI Taxonomy" id="35837"/>
    <lineage>
        <taxon>Bacteria</taxon>
        <taxon>Pseudomonadati</taxon>
        <taxon>Thermodesulfobacteriota</taxon>
        <taxon>Syntrophobacteria</taxon>
        <taxon>Syntrophobacterales</taxon>
        <taxon>Syntrophobacteraceae</taxon>
        <taxon>Desulfacinum</taxon>
    </lineage>
</organism>
<dbReference type="Gene3D" id="3.30.43.10">
    <property type="entry name" value="Uridine Diphospho-n-acetylenolpyruvylglucosamine Reductase, domain 2"/>
    <property type="match status" value="1"/>
</dbReference>
<evidence type="ECO:0000259" key="5">
    <source>
        <dbReference type="PROSITE" id="PS51387"/>
    </source>
</evidence>
<dbReference type="InterPro" id="IPR016169">
    <property type="entry name" value="FAD-bd_PCMH_sub2"/>
</dbReference>
<dbReference type="GO" id="GO:0071949">
    <property type="term" value="F:FAD binding"/>
    <property type="evidence" value="ECO:0007669"/>
    <property type="project" value="InterPro"/>
</dbReference>
<comment type="cofactor">
    <cofactor evidence="1">
        <name>FAD</name>
        <dbReference type="ChEBI" id="CHEBI:57692"/>
    </cofactor>
</comment>